<dbReference type="PROSITE" id="PS00028">
    <property type="entry name" value="ZINC_FINGER_C2H2_1"/>
    <property type="match status" value="1"/>
</dbReference>
<feature type="compositionally biased region" description="Polar residues" evidence="2">
    <location>
        <begin position="147"/>
        <end position="161"/>
    </location>
</feature>
<dbReference type="AlphaFoldDB" id="A0A4Y7SBV5"/>
<feature type="region of interest" description="Disordered" evidence="2">
    <location>
        <begin position="142"/>
        <end position="197"/>
    </location>
</feature>
<keyword evidence="1" id="KW-0863">Zinc-finger</keyword>
<feature type="compositionally biased region" description="Basic and acidic residues" evidence="2">
    <location>
        <begin position="396"/>
        <end position="407"/>
    </location>
</feature>
<evidence type="ECO:0000313" key="5">
    <source>
        <dbReference type="Proteomes" id="UP000298030"/>
    </source>
</evidence>
<name>A0A4Y7SBV5_COPMI</name>
<dbReference type="SMART" id="SM00355">
    <property type="entry name" value="ZnF_C2H2"/>
    <property type="match status" value="2"/>
</dbReference>
<dbReference type="Proteomes" id="UP000298030">
    <property type="component" value="Unassembled WGS sequence"/>
</dbReference>
<comment type="caution">
    <text evidence="4">The sequence shown here is derived from an EMBL/GenBank/DDBJ whole genome shotgun (WGS) entry which is preliminary data.</text>
</comment>
<dbReference type="GO" id="GO:0008270">
    <property type="term" value="F:zinc ion binding"/>
    <property type="evidence" value="ECO:0007669"/>
    <property type="project" value="UniProtKB-KW"/>
</dbReference>
<gene>
    <name evidence="4" type="ORF">FA13DRAFT_1746157</name>
</gene>
<feature type="region of interest" description="Disordered" evidence="2">
    <location>
        <begin position="374"/>
        <end position="407"/>
    </location>
</feature>
<sequence length="407" mass="47237">MAPLFGFYDYEAHFSHQRCIEGGSAPVICPRSESKQDPGEIGSPERRHCPLCNVYFGTMNRLEVHNRNTHNLETPESLARENLEFTLQLRREYVEHLRQDTERAMEEDFELQEKKNVYKRLQYEEWLEQCRFREQPIVKQAKRVNKGDTNSRSGAHTTKTPQLRKGPSIGIRAIIPGGPVKTAGGGRAGPAKVPGTQQSTNGVLRSFQSCSHNLVATDWYCPICRIYLSTAARYNKHKTKVHKDFEGDLAEAERKRWEKAERQRLREEEEKRRRDKAKKSQGKGKRKPQPLQNLPGILRGKVARHCGGCQITFDTDELFTSHISKYRELRLSHRPAFPHPNGGVVVKQLLRILREEPSSEWNRKPKSAVKAGIELPHKGFDRMKKRTRVQRKVQREKREREEFCERL</sequence>
<accession>A0A4Y7SBV5</accession>
<keyword evidence="5" id="KW-1185">Reference proteome</keyword>
<feature type="compositionally biased region" description="Basic residues" evidence="2">
    <location>
        <begin position="273"/>
        <end position="288"/>
    </location>
</feature>
<evidence type="ECO:0000259" key="3">
    <source>
        <dbReference type="PROSITE" id="PS50157"/>
    </source>
</evidence>
<keyword evidence="1" id="KW-0479">Metal-binding</keyword>
<feature type="compositionally biased region" description="Basic residues" evidence="2">
    <location>
        <begin position="383"/>
        <end position="395"/>
    </location>
</feature>
<proteinExistence type="predicted"/>
<dbReference type="InterPro" id="IPR013087">
    <property type="entry name" value="Znf_C2H2_type"/>
</dbReference>
<keyword evidence="1" id="KW-0862">Zinc</keyword>
<feature type="domain" description="C2H2-type" evidence="3">
    <location>
        <begin position="47"/>
        <end position="75"/>
    </location>
</feature>
<dbReference type="PROSITE" id="PS50157">
    <property type="entry name" value="ZINC_FINGER_C2H2_2"/>
    <property type="match status" value="1"/>
</dbReference>
<protein>
    <recommendedName>
        <fullName evidence="3">C2H2-type domain-containing protein</fullName>
    </recommendedName>
</protein>
<reference evidence="4 5" key="1">
    <citation type="journal article" date="2019" name="Nat. Ecol. Evol.">
        <title>Megaphylogeny resolves global patterns of mushroom evolution.</title>
        <authorList>
            <person name="Varga T."/>
            <person name="Krizsan K."/>
            <person name="Foldi C."/>
            <person name="Dima B."/>
            <person name="Sanchez-Garcia M."/>
            <person name="Sanchez-Ramirez S."/>
            <person name="Szollosi G.J."/>
            <person name="Szarkandi J.G."/>
            <person name="Papp V."/>
            <person name="Albert L."/>
            <person name="Andreopoulos W."/>
            <person name="Angelini C."/>
            <person name="Antonin V."/>
            <person name="Barry K.W."/>
            <person name="Bougher N.L."/>
            <person name="Buchanan P."/>
            <person name="Buyck B."/>
            <person name="Bense V."/>
            <person name="Catcheside P."/>
            <person name="Chovatia M."/>
            <person name="Cooper J."/>
            <person name="Damon W."/>
            <person name="Desjardin D."/>
            <person name="Finy P."/>
            <person name="Geml J."/>
            <person name="Haridas S."/>
            <person name="Hughes K."/>
            <person name="Justo A."/>
            <person name="Karasinski D."/>
            <person name="Kautmanova I."/>
            <person name="Kiss B."/>
            <person name="Kocsube S."/>
            <person name="Kotiranta H."/>
            <person name="LaButti K.M."/>
            <person name="Lechner B.E."/>
            <person name="Liimatainen K."/>
            <person name="Lipzen A."/>
            <person name="Lukacs Z."/>
            <person name="Mihaltcheva S."/>
            <person name="Morgado L.N."/>
            <person name="Niskanen T."/>
            <person name="Noordeloos M.E."/>
            <person name="Ohm R.A."/>
            <person name="Ortiz-Santana B."/>
            <person name="Ovrebo C."/>
            <person name="Racz N."/>
            <person name="Riley R."/>
            <person name="Savchenko A."/>
            <person name="Shiryaev A."/>
            <person name="Soop K."/>
            <person name="Spirin V."/>
            <person name="Szebenyi C."/>
            <person name="Tomsovsky M."/>
            <person name="Tulloss R.E."/>
            <person name="Uehling J."/>
            <person name="Grigoriev I.V."/>
            <person name="Vagvolgyi C."/>
            <person name="Papp T."/>
            <person name="Martin F.M."/>
            <person name="Miettinen O."/>
            <person name="Hibbett D.S."/>
            <person name="Nagy L.G."/>
        </authorList>
    </citation>
    <scope>NUCLEOTIDE SEQUENCE [LARGE SCALE GENOMIC DNA]</scope>
    <source>
        <strain evidence="4 5">FP101781</strain>
    </source>
</reference>
<evidence type="ECO:0000256" key="2">
    <source>
        <dbReference type="SAM" id="MobiDB-lite"/>
    </source>
</evidence>
<feature type="compositionally biased region" description="Basic and acidic residues" evidence="2">
    <location>
        <begin position="259"/>
        <end position="272"/>
    </location>
</feature>
<dbReference type="EMBL" id="QPFP01000271">
    <property type="protein sequence ID" value="TEB18310.1"/>
    <property type="molecule type" value="Genomic_DNA"/>
</dbReference>
<dbReference type="OrthoDB" id="3132004at2759"/>
<feature type="region of interest" description="Disordered" evidence="2">
    <location>
        <begin position="259"/>
        <end position="294"/>
    </location>
</feature>
<evidence type="ECO:0000313" key="4">
    <source>
        <dbReference type="EMBL" id="TEB18310.1"/>
    </source>
</evidence>
<organism evidence="4 5">
    <name type="scientific">Coprinellus micaceus</name>
    <name type="common">Glistening ink-cap mushroom</name>
    <name type="synonym">Coprinus micaceus</name>
    <dbReference type="NCBI Taxonomy" id="71717"/>
    <lineage>
        <taxon>Eukaryota</taxon>
        <taxon>Fungi</taxon>
        <taxon>Dikarya</taxon>
        <taxon>Basidiomycota</taxon>
        <taxon>Agaricomycotina</taxon>
        <taxon>Agaricomycetes</taxon>
        <taxon>Agaricomycetidae</taxon>
        <taxon>Agaricales</taxon>
        <taxon>Agaricineae</taxon>
        <taxon>Psathyrellaceae</taxon>
        <taxon>Coprinellus</taxon>
    </lineage>
</organism>
<evidence type="ECO:0000256" key="1">
    <source>
        <dbReference type="PROSITE-ProRule" id="PRU00042"/>
    </source>
</evidence>